<accession>A0A0F9P6J4</accession>
<gene>
    <name evidence="1" type="ORF">LCGC14_1175990</name>
</gene>
<organism evidence="1">
    <name type="scientific">marine sediment metagenome</name>
    <dbReference type="NCBI Taxonomy" id="412755"/>
    <lineage>
        <taxon>unclassified sequences</taxon>
        <taxon>metagenomes</taxon>
        <taxon>ecological metagenomes</taxon>
    </lineage>
</organism>
<sequence length="39" mass="4735">MTGRNVLKNSIFESEFVECKYPDFMKYGMRLYVYYIQLG</sequence>
<proteinExistence type="predicted"/>
<comment type="caution">
    <text evidence="1">The sequence shown here is derived from an EMBL/GenBank/DDBJ whole genome shotgun (WGS) entry which is preliminary data.</text>
</comment>
<protein>
    <submittedName>
        <fullName evidence="1">Uncharacterized protein</fullName>
    </submittedName>
</protein>
<dbReference type="EMBL" id="LAZR01005852">
    <property type="protein sequence ID" value="KKM96650.1"/>
    <property type="molecule type" value="Genomic_DNA"/>
</dbReference>
<evidence type="ECO:0000313" key="1">
    <source>
        <dbReference type="EMBL" id="KKM96650.1"/>
    </source>
</evidence>
<reference evidence="1" key="1">
    <citation type="journal article" date="2015" name="Nature">
        <title>Complex archaea that bridge the gap between prokaryotes and eukaryotes.</title>
        <authorList>
            <person name="Spang A."/>
            <person name="Saw J.H."/>
            <person name="Jorgensen S.L."/>
            <person name="Zaremba-Niedzwiedzka K."/>
            <person name="Martijn J."/>
            <person name="Lind A.E."/>
            <person name="van Eijk R."/>
            <person name="Schleper C."/>
            <person name="Guy L."/>
            <person name="Ettema T.J."/>
        </authorList>
    </citation>
    <scope>NUCLEOTIDE SEQUENCE</scope>
</reference>
<name>A0A0F9P6J4_9ZZZZ</name>
<dbReference type="AlphaFoldDB" id="A0A0F9P6J4"/>